<sequence>MVERLTCNQDVVGSSPAVGSLCVIIMDDMSFLVVANWKANGNARLAESFLDVLSSQNSLSGGSTCSVVLCPPYTAMPSLRGRSCVVRLGGQDCFAGVSRGCTGEITAKMLRECGCEYVILGHSDRRTLLNESDSLIKLKAESAIGECLIPIICVGENREERESGATGRVLLEQCRSCLPEEGEFFVAYEPIWAIGGSVIPDIAMIEEAFSIIKSHNPGLRIIYGGSVNESNIRSLKTGVSGIAGVLVGSASLDADGFARMLDNVMECL</sequence>
<comment type="subunit">
    <text evidence="4">Homodimer.</text>
</comment>
<dbReference type="EC" id="5.3.1.1" evidence="4"/>
<dbReference type="Pfam" id="PF00121">
    <property type="entry name" value="TIM"/>
    <property type="match status" value="1"/>
</dbReference>
<gene>
    <name evidence="5" type="primary">tpiA</name>
    <name evidence="5" type="ordered locus">APH_0624</name>
</gene>
<dbReference type="HOGENOM" id="CLU_024251_2_1_5"/>
<dbReference type="AlphaFoldDB" id="Q2GK90"/>
<dbReference type="PaxDb" id="212042-APH_0624"/>
<keyword evidence="4" id="KW-0324">Glycolysis</keyword>
<evidence type="ECO:0000313" key="5">
    <source>
        <dbReference type="EMBL" id="ABD43722.1"/>
    </source>
</evidence>
<dbReference type="PROSITE" id="PS51440">
    <property type="entry name" value="TIM_2"/>
    <property type="match status" value="1"/>
</dbReference>
<dbReference type="GO" id="GO:0006096">
    <property type="term" value="P:glycolytic process"/>
    <property type="evidence" value="ECO:0007669"/>
    <property type="project" value="UniProtKB-UniPathway"/>
</dbReference>
<dbReference type="Gene3D" id="3.20.20.70">
    <property type="entry name" value="Aldolase class I"/>
    <property type="match status" value="1"/>
</dbReference>
<comment type="catalytic activity">
    <reaction evidence="1">
        <text>L-erythrulose 1-phosphate = D-erythrulose 4-phosphate</text>
        <dbReference type="Rhea" id="RHEA:49588"/>
        <dbReference type="ChEBI" id="CHEBI:58002"/>
        <dbReference type="ChEBI" id="CHEBI:90796"/>
        <dbReference type="EC" id="5.3.1.33"/>
    </reaction>
</comment>
<comment type="catalytic activity">
    <reaction evidence="4">
        <text>D-glyceraldehyde 3-phosphate = dihydroxyacetone phosphate</text>
        <dbReference type="Rhea" id="RHEA:18585"/>
        <dbReference type="ChEBI" id="CHEBI:57642"/>
        <dbReference type="ChEBI" id="CHEBI:59776"/>
        <dbReference type="EC" id="5.3.1.1"/>
    </reaction>
</comment>
<comment type="pathway">
    <text evidence="4">Carbohydrate degradation; glycolysis; D-glyceraldehyde 3-phosphate from glycerone phosphate: step 1/1.</text>
</comment>
<dbReference type="InterPro" id="IPR035990">
    <property type="entry name" value="TIM_sf"/>
</dbReference>
<dbReference type="GO" id="GO:0046166">
    <property type="term" value="P:glyceraldehyde-3-phosphate biosynthetic process"/>
    <property type="evidence" value="ECO:0007669"/>
    <property type="project" value="TreeGrafter"/>
</dbReference>
<dbReference type="STRING" id="212042.APH_0624"/>
<name>Q2GK90_ANAPZ</name>
<evidence type="ECO:0000256" key="2">
    <source>
        <dbReference type="ARBA" id="ARBA00007422"/>
    </source>
</evidence>
<keyword evidence="6" id="KW-1185">Reference proteome</keyword>
<dbReference type="UniPathway" id="UPA00109">
    <property type="reaction ID" value="UER00189"/>
</dbReference>
<dbReference type="PANTHER" id="PTHR21139:SF42">
    <property type="entry name" value="TRIOSEPHOSPHATE ISOMERASE"/>
    <property type="match status" value="1"/>
</dbReference>
<dbReference type="CDD" id="cd00311">
    <property type="entry name" value="TIM"/>
    <property type="match status" value="1"/>
</dbReference>
<dbReference type="GO" id="GO:0019563">
    <property type="term" value="P:glycerol catabolic process"/>
    <property type="evidence" value="ECO:0007669"/>
    <property type="project" value="TreeGrafter"/>
</dbReference>
<dbReference type="UniPathway" id="UPA00138"/>
<dbReference type="GO" id="GO:0004807">
    <property type="term" value="F:triose-phosphate isomerase activity"/>
    <property type="evidence" value="ECO:0007669"/>
    <property type="project" value="UniProtKB-EC"/>
</dbReference>
<evidence type="ECO:0000313" key="6">
    <source>
        <dbReference type="Proteomes" id="UP000001943"/>
    </source>
</evidence>
<dbReference type="GO" id="GO:0006094">
    <property type="term" value="P:gluconeogenesis"/>
    <property type="evidence" value="ECO:0007669"/>
    <property type="project" value="UniProtKB-UniPathway"/>
</dbReference>
<comment type="similarity">
    <text evidence="2 4">Belongs to the triosephosphate isomerase family.</text>
</comment>
<keyword evidence="4" id="KW-0312">Gluconeogenesis</keyword>
<dbReference type="EnsemblBacteria" id="ABD43722">
    <property type="protein sequence ID" value="ABD43722"/>
    <property type="gene ID" value="APH_0624"/>
</dbReference>
<dbReference type="NCBIfam" id="NF011163">
    <property type="entry name" value="PRK14565.1"/>
    <property type="match status" value="1"/>
</dbReference>
<accession>Q2GK90</accession>
<dbReference type="PANTHER" id="PTHR21139">
    <property type="entry name" value="TRIOSEPHOSPHATE ISOMERASE"/>
    <property type="match status" value="1"/>
</dbReference>
<dbReference type="KEGG" id="aph:APH_0624"/>
<protein>
    <recommendedName>
        <fullName evidence="4">Triosephosphate isomerase</fullName>
        <ecNumber evidence="4">5.3.1.1</ecNumber>
    </recommendedName>
</protein>
<keyword evidence="4" id="KW-0963">Cytoplasm</keyword>
<keyword evidence="3 4" id="KW-0413">Isomerase</keyword>
<comment type="subcellular location">
    <subcellularLocation>
        <location evidence="4">Cytoplasm</location>
    </subcellularLocation>
</comment>
<dbReference type="GO" id="GO:0005829">
    <property type="term" value="C:cytosol"/>
    <property type="evidence" value="ECO:0007669"/>
    <property type="project" value="TreeGrafter"/>
</dbReference>
<dbReference type="EMBL" id="CP000235">
    <property type="protein sequence ID" value="ABD43722.1"/>
    <property type="molecule type" value="Genomic_DNA"/>
</dbReference>
<comment type="pathway">
    <text evidence="4">Carbohydrate biosynthesis; gluconeogenesis.</text>
</comment>
<reference evidence="5 6" key="1">
    <citation type="journal article" date="2006" name="PLoS Genet.">
        <title>Comparative genomics of emerging human ehrlichiosis agents.</title>
        <authorList>
            <person name="Dunning Hotopp J.C."/>
            <person name="Lin M."/>
            <person name="Madupu R."/>
            <person name="Crabtree J."/>
            <person name="Angiuoli S.V."/>
            <person name="Eisen J.A."/>
            <person name="Seshadri R."/>
            <person name="Ren Q."/>
            <person name="Wu M."/>
            <person name="Utterback T.R."/>
            <person name="Smith S."/>
            <person name="Lewis M."/>
            <person name="Khouri H."/>
            <person name="Zhang C."/>
            <person name="Niu H."/>
            <person name="Lin Q."/>
            <person name="Ohashi N."/>
            <person name="Zhi N."/>
            <person name="Nelson W."/>
            <person name="Brinkac L.M."/>
            <person name="Dodson R.J."/>
            <person name="Rosovitz M.J."/>
            <person name="Sundaram J."/>
            <person name="Daugherty S.C."/>
            <person name="Davidsen T."/>
            <person name="Durkin A.S."/>
            <person name="Gwinn M."/>
            <person name="Haft D.H."/>
            <person name="Selengut J.D."/>
            <person name="Sullivan S.A."/>
            <person name="Zafar N."/>
            <person name="Zhou L."/>
            <person name="Benahmed F."/>
            <person name="Forberger H."/>
            <person name="Halpin R."/>
            <person name="Mulligan S."/>
            <person name="Robinson J."/>
            <person name="White O."/>
            <person name="Rikihisa Y."/>
            <person name="Tettelin H."/>
        </authorList>
    </citation>
    <scope>NUCLEOTIDE SEQUENCE [LARGE SCALE GENOMIC DNA]</scope>
    <source>
        <strain evidence="5 6">HZ</strain>
    </source>
</reference>
<dbReference type="Proteomes" id="UP000001943">
    <property type="component" value="Chromosome"/>
</dbReference>
<dbReference type="InterPro" id="IPR013785">
    <property type="entry name" value="Aldolase_TIM"/>
</dbReference>
<evidence type="ECO:0000256" key="4">
    <source>
        <dbReference type="RuleBase" id="RU363013"/>
    </source>
</evidence>
<dbReference type="InterPro" id="IPR000652">
    <property type="entry name" value="Triosephosphate_isomerase"/>
</dbReference>
<dbReference type="eggNOG" id="COG0149">
    <property type="taxonomic scope" value="Bacteria"/>
</dbReference>
<dbReference type="SUPFAM" id="SSF51351">
    <property type="entry name" value="Triosephosphate isomerase (TIM)"/>
    <property type="match status" value="1"/>
</dbReference>
<evidence type="ECO:0000256" key="1">
    <source>
        <dbReference type="ARBA" id="ARBA00000148"/>
    </source>
</evidence>
<proteinExistence type="inferred from homology"/>
<evidence type="ECO:0000256" key="3">
    <source>
        <dbReference type="ARBA" id="ARBA00023235"/>
    </source>
</evidence>
<organism evidence="5 6">
    <name type="scientific">Anaplasma phagocytophilum (strain HZ)</name>
    <dbReference type="NCBI Taxonomy" id="212042"/>
    <lineage>
        <taxon>Bacteria</taxon>
        <taxon>Pseudomonadati</taxon>
        <taxon>Pseudomonadota</taxon>
        <taxon>Alphaproteobacteria</taxon>
        <taxon>Rickettsiales</taxon>
        <taxon>Anaplasmataceae</taxon>
        <taxon>Anaplasma</taxon>
        <taxon>phagocytophilum group</taxon>
    </lineage>
</organism>